<evidence type="ECO:0000313" key="4">
    <source>
        <dbReference type="EMBL" id="CAF3965868.1"/>
    </source>
</evidence>
<organism evidence="4 5">
    <name type="scientific">Rotaria sordida</name>
    <dbReference type="NCBI Taxonomy" id="392033"/>
    <lineage>
        <taxon>Eukaryota</taxon>
        <taxon>Metazoa</taxon>
        <taxon>Spiralia</taxon>
        <taxon>Gnathifera</taxon>
        <taxon>Rotifera</taxon>
        <taxon>Eurotatoria</taxon>
        <taxon>Bdelloidea</taxon>
        <taxon>Philodinida</taxon>
        <taxon>Philodinidae</taxon>
        <taxon>Rotaria</taxon>
    </lineage>
</organism>
<comment type="caution">
    <text evidence="4">The sequence shown here is derived from an EMBL/GenBank/DDBJ whole genome shotgun (WGS) entry which is preliminary data.</text>
</comment>
<evidence type="ECO:0000313" key="5">
    <source>
        <dbReference type="Proteomes" id="UP000663836"/>
    </source>
</evidence>
<dbReference type="Proteomes" id="UP000663836">
    <property type="component" value="Unassembled WGS sequence"/>
</dbReference>
<dbReference type="SUPFAM" id="SSF55003">
    <property type="entry name" value="PAP/Archaeal CCA-adding enzyme, C-terminal domain"/>
    <property type="match status" value="1"/>
</dbReference>
<dbReference type="GO" id="GO:0031123">
    <property type="term" value="P:RNA 3'-end processing"/>
    <property type="evidence" value="ECO:0007669"/>
    <property type="project" value="InterPro"/>
</dbReference>
<keyword evidence="3" id="KW-0067">ATP-binding</keyword>
<dbReference type="Gene3D" id="3.30.70.590">
    <property type="entry name" value="Poly(A) polymerase predicted RNA binding domain"/>
    <property type="match status" value="1"/>
</dbReference>
<dbReference type="InterPro" id="IPR011068">
    <property type="entry name" value="NuclTrfase_I-like_C"/>
</dbReference>
<protein>
    <submittedName>
        <fullName evidence="4">Uncharacterized protein</fullName>
    </submittedName>
</protein>
<evidence type="ECO:0000256" key="2">
    <source>
        <dbReference type="ARBA" id="ARBA00022741"/>
    </source>
</evidence>
<dbReference type="AlphaFoldDB" id="A0A819LR16"/>
<feature type="non-terminal residue" evidence="4">
    <location>
        <position position="1"/>
    </location>
</feature>
<gene>
    <name evidence="4" type="ORF">JBS370_LOCUS24352</name>
</gene>
<keyword evidence="1" id="KW-0808">Transferase</keyword>
<keyword evidence="2" id="KW-0547">Nucleotide-binding</keyword>
<sequence length="140" mass="16692">ALKQILELNNDFPNEKTKSLLQLTLSSENIYELDEWIGWMKSRLAHFINDCEEECHLIIQTQNSIEYRSNNLEVFYSIAFQLDPEILNQNRNFSNCLKKFLDQLNLCPNRKETMKISHKIISTDDWKLERMQPKSQRIIT</sequence>
<accession>A0A819LR16</accession>
<dbReference type="GO" id="GO:0016779">
    <property type="term" value="F:nucleotidyltransferase activity"/>
    <property type="evidence" value="ECO:0007669"/>
    <property type="project" value="InterPro"/>
</dbReference>
<reference evidence="4" key="1">
    <citation type="submission" date="2021-02" db="EMBL/GenBank/DDBJ databases">
        <authorList>
            <person name="Nowell W R."/>
        </authorList>
    </citation>
    <scope>NUCLEOTIDE SEQUENCE</scope>
</reference>
<evidence type="ECO:0000256" key="3">
    <source>
        <dbReference type="ARBA" id="ARBA00022840"/>
    </source>
</evidence>
<dbReference type="GO" id="GO:0003723">
    <property type="term" value="F:RNA binding"/>
    <property type="evidence" value="ECO:0007669"/>
    <property type="project" value="InterPro"/>
</dbReference>
<evidence type="ECO:0000256" key="1">
    <source>
        <dbReference type="ARBA" id="ARBA00022679"/>
    </source>
</evidence>
<dbReference type="EMBL" id="CAJOBD010003790">
    <property type="protein sequence ID" value="CAF3965868.1"/>
    <property type="molecule type" value="Genomic_DNA"/>
</dbReference>
<name>A0A819LR16_9BILA</name>
<dbReference type="GO" id="GO:0005524">
    <property type="term" value="F:ATP binding"/>
    <property type="evidence" value="ECO:0007669"/>
    <property type="project" value="UniProtKB-KW"/>
</dbReference>
<proteinExistence type="predicted"/>